<evidence type="ECO:0000256" key="8">
    <source>
        <dbReference type="PROSITE-ProRule" id="PRU01360"/>
    </source>
</evidence>
<evidence type="ECO:0000259" key="12">
    <source>
        <dbReference type="Pfam" id="PF07715"/>
    </source>
</evidence>
<evidence type="ECO:0000256" key="7">
    <source>
        <dbReference type="ARBA" id="ARBA00023237"/>
    </source>
</evidence>
<keyword evidence="4 8" id="KW-0812">Transmembrane</keyword>
<dbReference type="Gene3D" id="2.40.170.20">
    <property type="entry name" value="TonB-dependent receptor, beta-barrel domain"/>
    <property type="match status" value="1"/>
</dbReference>
<accession>A0ABP8G9L2</accession>
<evidence type="ECO:0000256" key="3">
    <source>
        <dbReference type="ARBA" id="ARBA00022452"/>
    </source>
</evidence>
<keyword evidence="5 9" id="KW-0798">TonB box</keyword>
<dbReference type="InterPro" id="IPR000531">
    <property type="entry name" value="Beta-barrel_TonB"/>
</dbReference>
<dbReference type="Pfam" id="PF13715">
    <property type="entry name" value="CarbopepD_reg_2"/>
    <property type="match status" value="1"/>
</dbReference>
<reference evidence="14" key="1">
    <citation type="journal article" date="2019" name="Int. J. Syst. Evol. Microbiol.">
        <title>The Global Catalogue of Microorganisms (GCM) 10K type strain sequencing project: providing services to taxonomists for standard genome sequencing and annotation.</title>
        <authorList>
            <consortium name="The Broad Institute Genomics Platform"/>
            <consortium name="The Broad Institute Genome Sequencing Center for Infectious Disease"/>
            <person name="Wu L."/>
            <person name="Ma J."/>
        </authorList>
    </citation>
    <scope>NUCLEOTIDE SEQUENCE [LARGE SCALE GENOMIC DNA]</scope>
    <source>
        <strain evidence="14">JCM 17664</strain>
    </source>
</reference>
<feature type="domain" description="TonB-dependent receptor-like beta-barrel" evidence="11">
    <location>
        <begin position="398"/>
        <end position="970"/>
    </location>
</feature>
<comment type="similarity">
    <text evidence="8 9">Belongs to the TonB-dependent receptor family.</text>
</comment>
<dbReference type="SUPFAM" id="SSF49464">
    <property type="entry name" value="Carboxypeptidase regulatory domain-like"/>
    <property type="match status" value="1"/>
</dbReference>
<keyword evidence="14" id="KW-1185">Reference proteome</keyword>
<evidence type="ECO:0000313" key="13">
    <source>
        <dbReference type="EMBL" id="GAA4320175.1"/>
    </source>
</evidence>
<evidence type="ECO:0000256" key="4">
    <source>
        <dbReference type="ARBA" id="ARBA00022692"/>
    </source>
</evidence>
<dbReference type="InterPro" id="IPR023997">
    <property type="entry name" value="TonB-dep_OMP_SusC/RagA_CS"/>
</dbReference>
<evidence type="ECO:0000256" key="10">
    <source>
        <dbReference type="SAM" id="MobiDB-lite"/>
    </source>
</evidence>
<feature type="region of interest" description="Disordered" evidence="10">
    <location>
        <begin position="1"/>
        <end position="20"/>
    </location>
</feature>
<evidence type="ECO:0000256" key="9">
    <source>
        <dbReference type="RuleBase" id="RU003357"/>
    </source>
</evidence>
<keyword evidence="3 8" id="KW-1134">Transmembrane beta strand</keyword>
<dbReference type="SUPFAM" id="SSF56935">
    <property type="entry name" value="Porins"/>
    <property type="match status" value="1"/>
</dbReference>
<gene>
    <name evidence="13" type="ORF">GCM10023143_34160</name>
</gene>
<name>A0ABP8G9L2_9BACT</name>
<evidence type="ECO:0000256" key="2">
    <source>
        <dbReference type="ARBA" id="ARBA00022448"/>
    </source>
</evidence>
<dbReference type="InterPro" id="IPR036942">
    <property type="entry name" value="Beta-barrel_TonB_sf"/>
</dbReference>
<feature type="compositionally biased region" description="Polar residues" evidence="10">
    <location>
        <begin position="1"/>
        <end position="16"/>
    </location>
</feature>
<evidence type="ECO:0000256" key="6">
    <source>
        <dbReference type="ARBA" id="ARBA00023136"/>
    </source>
</evidence>
<dbReference type="InterPro" id="IPR039426">
    <property type="entry name" value="TonB-dep_rcpt-like"/>
</dbReference>
<dbReference type="NCBIfam" id="TIGR04056">
    <property type="entry name" value="OMP_RagA_SusC"/>
    <property type="match status" value="1"/>
</dbReference>
<feature type="domain" description="TonB-dependent receptor plug" evidence="12">
    <location>
        <begin position="75"/>
        <end position="182"/>
    </location>
</feature>
<dbReference type="InterPro" id="IPR037066">
    <property type="entry name" value="Plug_dom_sf"/>
</dbReference>
<protein>
    <submittedName>
        <fullName evidence="13">TonB-dependent receptor</fullName>
    </submittedName>
</protein>
<evidence type="ECO:0000313" key="14">
    <source>
        <dbReference type="Proteomes" id="UP001501207"/>
    </source>
</evidence>
<evidence type="ECO:0000256" key="1">
    <source>
        <dbReference type="ARBA" id="ARBA00004571"/>
    </source>
</evidence>
<proteinExistence type="inferred from homology"/>
<evidence type="ECO:0000256" key="5">
    <source>
        <dbReference type="ARBA" id="ARBA00023077"/>
    </source>
</evidence>
<dbReference type="NCBIfam" id="TIGR04057">
    <property type="entry name" value="SusC_RagA_signa"/>
    <property type="match status" value="1"/>
</dbReference>
<sequence>MTVQVKGTSNGGTTDAQGRYKLSGVQPKDSLIFSFVGFQETTIGVNGLAEVNVKLRPDVSALNQVVVVGYGTQKKINLTGSVDVVPKDVLENRTPNNVADLLKGTSPNLNITMNMRGGEPGAVSSWNIRGMGSISGNASPLILVDGVEMDVTDIDPESVESISVLKDASASAIYGSRAPFGVILITTKKGSKGGVQIQYSNNLSWASPIKVPSYIDSYTWATAFNEANANAGLTPVYSDEQMGRIKGYLDGTFPYEYDPENPIDNIWAGRRNGNANNDWPQILIKNHSFSQKHNINVSGGNDKTQYYIGGSFIDQDGMYAYGYDYYKRYNFLTNLSSQVTSWLKFNSSVKYANGKTDFPLGETTVGREHQFREMIMFAPMMPFHNINGTIQSPLVRQMQGTGRDKTQKNDFLITAGAELEPVKGWKTNISYNYNYIGNRYATNPKPIWVELGTGEFGNVGKPETGYTSTFSESTYQLANIVSSYEFTLQNRHYFKLLLGYEQEEDYYSGLSATGTDLITEDIPSVSTALGDKTVDDQITHWATQGIFGRLNYNYKEKYLLEMSARYNGSSRFAKESRWGFFPSASVGYNLSSEEFWNSIQPYVNTFKLRASYGSLGNQNVSNYLYLPTIPVQNELNWIIDGERPAYASVPALISDDLTWETITTFNLGVDASFLDNRLMLTFDWYNRKTTDMLGPSLTLPYPLGAATPKSNNAEMKTIGFEILLSWEDRISNNLSYNLKLGVGDNKSTILKYQNDKGLVDTWYAGKPVGEIWGFATDGLIQQKGESMPDQSKYYKDWGPGDMKYKDLDGNGIINDGNRTLDNHGDLIVIGNDAPRYNLSFTAGLKWKNIDFNMFWQGVGKRNYYPDINSTVFWGMTSGWASSGLYKGAPSLDYWRPADEKNILGPNTDAYFARPYFTAEMNKNRQVQSRYVLNAAYLRLKNLQVGYTIPAKLLDRFFIDHIRVYFSGENLLLLSKLPKTLDPETAFASDPKYGGYLTSGVIYPISRTLSFGINLTF</sequence>
<dbReference type="InterPro" id="IPR023996">
    <property type="entry name" value="TonB-dep_OMP_SusC/RagA"/>
</dbReference>
<dbReference type="Pfam" id="PF00593">
    <property type="entry name" value="TonB_dep_Rec_b-barrel"/>
    <property type="match status" value="1"/>
</dbReference>
<comment type="caution">
    <text evidence="13">The sequence shown here is derived from an EMBL/GenBank/DDBJ whole genome shotgun (WGS) entry which is preliminary data.</text>
</comment>
<keyword evidence="7 8" id="KW-0998">Cell outer membrane</keyword>
<dbReference type="InterPro" id="IPR012910">
    <property type="entry name" value="Plug_dom"/>
</dbReference>
<keyword evidence="13" id="KW-0675">Receptor</keyword>
<keyword evidence="6 8" id="KW-0472">Membrane</keyword>
<dbReference type="Pfam" id="PF07715">
    <property type="entry name" value="Plug"/>
    <property type="match status" value="1"/>
</dbReference>
<evidence type="ECO:0000259" key="11">
    <source>
        <dbReference type="Pfam" id="PF00593"/>
    </source>
</evidence>
<keyword evidence="2 8" id="KW-0813">Transport</keyword>
<dbReference type="Proteomes" id="UP001501207">
    <property type="component" value="Unassembled WGS sequence"/>
</dbReference>
<dbReference type="EMBL" id="BAABFN010000022">
    <property type="protein sequence ID" value="GAA4320175.1"/>
    <property type="molecule type" value="Genomic_DNA"/>
</dbReference>
<dbReference type="Gene3D" id="2.170.130.10">
    <property type="entry name" value="TonB-dependent receptor, plug domain"/>
    <property type="match status" value="1"/>
</dbReference>
<comment type="subcellular location">
    <subcellularLocation>
        <location evidence="1 8">Cell outer membrane</location>
        <topology evidence="1 8">Multi-pass membrane protein</topology>
    </subcellularLocation>
</comment>
<dbReference type="InterPro" id="IPR008969">
    <property type="entry name" value="CarboxyPept-like_regulatory"/>
</dbReference>
<dbReference type="PROSITE" id="PS52016">
    <property type="entry name" value="TONB_DEPENDENT_REC_3"/>
    <property type="match status" value="1"/>
</dbReference>
<organism evidence="13 14">
    <name type="scientific">Compostibacter hankyongensis</name>
    <dbReference type="NCBI Taxonomy" id="1007089"/>
    <lineage>
        <taxon>Bacteria</taxon>
        <taxon>Pseudomonadati</taxon>
        <taxon>Bacteroidota</taxon>
        <taxon>Chitinophagia</taxon>
        <taxon>Chitinophagales</taxon>
        <taxon>Chitinophagaceae</taxon>
        <taxon>Compostibacter</taxon>
    </lineage>
</organism>